<dbReference type="STRING" id="762211.BSTEL_2020"/>
<organism evidence="2 3">
    <name type="scientific">Bifidobacterium stellenboschense</name>
    <dbReference type="NCBI Taxonomy" id="762211"/>
    <lineage>
        <taxon>Bacteria</taxon>
        <taxon>Bacillati</taxon>
        <taxon>Actinomycetota</taxon>
        <taxon>Actinomycetes</taxon>
        <taxon>Bifidobacteriales</taxon>
        <taxon>Bifidobacteriaceae</taxon>
        <taxon>Bifidobacterium</taxon>
    </lineage>
</organism>
<name>A0A087D976_9BIFI</name>
<feature type="region of interest" description="Disordered" evidence="1">
    <location>
        <begin position="1"/>
        <end position="68"/>
    </location>
</feature>
<feature type="compositionally biased region" description="Basic and acidic residues" evidence="1">
    <location>
        <begin position="58"/>
        <end position="68"/>
    </location>
</feature>
<keyword evidence="3" id="KW-1185">Reference proteome</keyword>
<reference evidence="2 3" key="1">
    <citation type="submission" date="2014-03" db="EMBL/GenBank/DDBJ databases">
        <title>Genomics of Bifidobacteria.</title>
        <authorList>
            <person name="Ventura M."/>
            <person name="Milani C."/>
            <person name="Lugli G.A."/>
        </authorList>
    </citation>
    <scope>NUCLEOTIDE SEQUENCE [LARGE SCALE GENOMIC DNA]</scope>
    <source>
        <strain evidence="2 3">DSM 23968</strain>
    </source>
</reference>
<comment type="caution">
    <text evidence="2">The sequence shown here is derived from an EMBL/GenBank/DDBJ whole genome shotgun (WGS) entry which is preliminary data.</text>
</comment>
<evidence type="ECO:0000256" key="1">
    <source>
        <dbReference type="SAM" id="MobiDB-lite"/>
    </source>
</evidence>
<sequence>MKTTERHTAHRPTSIPDEATMRYRESPIGTGRYPGRNGPSPTVRALTGIGSGPADEDDYRRHLAEKSR</sequence>
<gene>
    <name evidence="2" type="ORF">BSTEL_2020</name>
</gene>
<evidence type="ECO:0000313" key="3">
    <source>
        <dbReference type="Proteomes" id="UP000029004"/>
    </source>
</evidence>
<dbReference type="Proteomes" id="UP000029004">
    <property type="component" value="Unassembled WGS sequence"/>
</dbReference>
<dbReference type="AlphaFoldDB" id="A0A087D976"/>
<evidence type="ECO:0000313" key="2">
    <source>
        <dbReference type="EMBL" id="KFI92076.1"/>
    </source>
</evidence>
<protein>
    <submittedName>
        <fullName evidence="2">Uncharacterized protein</fullName>
    </submittedName>
</protein>
<proteinExistence type="predicted"/>
<accession>A0A087D976</accession>
<dbReference type="EMBL" id="JGZP01000031">
    <property type="protein sequence ID" value="KFI92076.1"/>
    <property type="molecule type" value="Genomic_DNA"/>
</dbReference>